<dbReference type="Pfam" id="PF12657">
    <property type="entry name" value="TFIIIC_delta"/>
    <property type="match status" value="1"/>
</dbReference>
<feature type="domain" description="Transcription factor IIIC 90kDa subunit N-terminal" evidence="2">
    <location>
        <begin position="38"/>
        <end position="265"/>
    </location>
</feature>
<gene>
    <name evidence="3" type="ORF">ALAG00032_LOCUS563</name>
</gene>
<protein>
    <recommendedName>
        <fullName evidence="2">Transcription factor IIIC 90kDa subunit N-terminal domain-containing protein</fullName>
    </recommendedName>
</protein>
<name>A0A7S3NII6_9STRA</name>
<dbReference type="InterPro" id="IPR015943">
    <property type="entry name" value="WD40/YVTN_repeat-like_dom_sf"/>
</dbReference>
<dbReference type="SUPFAM" id="SSF50978">
    <property type="entry name" value="WD40 repeat-like"/>
    <property type="match status" value="1"/>
</dbReference>
<accession>A0A7S3NII6</accession>
<feature type="region of interest" description="Disordered" evidence="1">
    <location>
        <begin position="174"/>
        <end position="195"/>
    </location>
</feature>
<evidence type="ECO:0000256" key="1">
    <source>
        <dbReference type="SAM" id="MobiDB-lite"/>
    </source>
</evidence>
<reference evidence="3" key="1">
    <citation type="submission" date="2021-01" db="EMBL/GenBank/DDBJ databases">
        <authorList>
            <person name="Corre E."/>
            <person name="Pelletier E."/>
            <person name="Niang G."/>
            <person name="Scheremetjew M."/>
            <person name="Finn R."/>
            <person name="Kale V."/>
            <person name="Holt S."/>
            <person name="Cochrane G."/>
            <person name="Meng A."/>
            <person name="Brown T."/>
            <person name="Cohen L."/>
        </authorList>
    </citation>
    <scope>NUCLEOTIDE SEQUENCE</scope>
    <source>
        <strain evidence="3">CCMP1510</strain>
    </source>
</reference>
<organism evidence="3">
    <name type="scientific">Aureoumbra lagunensis</name>
    <dbReference type="NCBI Taxonomy" id="44058"/>
    <lineage>
        <taxon>Eukaryota</taxon>
        <taxon>Sar</taxon>
        <taxon>Stramenopiles</taxon>
        <taxon>Ochrophyta</taxon>
        <taxon>Pelagophyceae</taxon>
        <taxon>Pelagomonadales</taxon>
        <taxon>Aureoumbra</taxon>
    </lineage>
</organism>
<evidence type="ECO:0000313" key="3">
    <source>
        <dbReference type="EMBL" id="CAE0359834.1"/>
    </source>
</evidence>
<dbReference type="Gene3D" id="2.130.10.10">
    <property type="entry name" value="YVTN repeat-like/Quinoprotein amine dehydrogenase"/>
    <property type="match status" value="1"/>
</dbReference>
<dbReference type="EMBL" id="HBIJ01000771">
    <property type="protein sequence ID" value="CAE0359834.1"/>
    <property type="molecule type" value="Transcribed_RNA"/>
</dbReference>
<dbReference type="InterPro" id="IPR036322">
    <property type="entry name" value="WD40_repeat_dom_sf"/>
</dbReference>
<evidence type="ECO:0000259" key="2">
    <source>
        <dbReference type="Pfam" id="PF12657"/>
    </source>
</evidence>
<sequence>MTEEIEERVANARSGPPLLAELVLNYTTTRSVDGVLEWSLDGQIAVATTQGVCILSLCPSMPSLRSQGPNHCIQTVDPPHGLEERVQQNVLNYSSMQNEIALREFWALDHDSGGDPIRSLSWSPPILAGRCLIATVSVISGQVIVWMPDMQNALNCAWLQFCILVEGKSNGKETLQSATSKRQKSLHTSKIPPPPPSSINLTTEKIIKPARCVNWCNLLDDTGSASLAIGHNDGSVFFWTLSKNLKWNISANRIPDDNKKNSVATAMAWLDSKFLLLGLADGEILQIDTSNGAQIYVHRIADGRPLSFIRIHKRSAINDYWCVWSAVSQIELCRLDASSGLPINGSEKWSFQRRGGTGLRNLVSATFLRLSTTAGSIQEEYLAFCDADECLELWTLPNTSIQKPIQTNWQALWTHRPPVPHAWAIAASPSGTACCFLQHIRFDTVKRNDAHSKLHFASLLVNDTFDTTTLKSMVSAQPRLTNNQDWLWLRLQSRLYRMAAIDRDSIVGNAQGTYQDICSQVDAAITEITSWDLSHLDTSLLHVAHTLAVRPHDVSLIRNELASRYPLATDQEKKNTDETCLICHAVLLDTKDIRRRRGRVQCTNGHTLLTSSHTGRLIPLEETRAMCPACTLSIAPGDHPANLCPFCRVFCLIA</sequence>
<dbReference type="AlphaFoldDB" id="A0A7S3NII6"/>
<dbReference type="InterPro" id="IPR024761">
    <property type="entry name" value="TFIIIC_delta_N"/>
</dbReference>
<proteinExistence type="predicted"/>